<dbReference type="PANTHER" id="PTHR14112">
    <property type="entry name" value="SYNOVIAL SARCOMA, X MEMBER"/>
    <property type="match status" value="1"/>
</dbReference>
<dbReference type="InterPro" id="IPR019041">
    <property type="entry name" value="SSXRD_motif"/>
</dbReference>
<dbReference type="UCSC" id="uc064ywv.1">
    <property type="organism name" value="human"/>
</dbReference>
<dbReference type="EMBL" id="AL683817">
    <property type="protein sequence ID" value="CAI41130.1"/>
    <property type="molecule type" value="Genomic_DNA"/>
</dbReference>
<dbReference type="OrthoDB" id="9587513at2759"/>
<evidence type="ECO:0000313" key="2">
    <source>
        <dbReference type="EMBL" id="CAI40522.1"/>
    </source>
</evidence>
<dbReference type="MassIVE" id="H7BYZ5"/>
<dbReference type="PaxDb" id="9606-ENSP00000312415"/>
<dbReference type="PeptideAtlas" id="H7BYZ5"/>
<dbReference type="EMBL" id="AL356464">
    <property type="protein sequence ID" value="CAI41130.1"/>
    <property type="status" value="JOINED"/>
    <property type="molecule type" value="Genomic_DNA"/>
</dbReference>
<organism evidence="3">
    <name type="scientific">Homo sapiens</name>
    <name type="common">Human</name>
    <dbReference type="NCBI Taxonomy" id="9606"/>
    <lineage>
        <taxon>Eukaryota</taxon>
        <taxon>Metazoa</taxon>
        <taxon>Chordata</taxon>
        <taxon>Craniata</taxon>
        <taxon>Vertebrata</taxon>
        <taxon>Euteleostomi</taxon>
        <taxon>Mammalia</taxon>
        <taxon>Eutheria</taxon>
        <taxon>Euarchontoglires</taxon>
        <taxon>Primates</taxon>
        <taxon>Haplorrhini</taxon>
        <taxon>Catarrhini</taxon>
        <taxon>Hominidae</taxon>
        <taxon>Homo</taxon>
    </lineage>
</organism>
<evidence type="ECO:0000256" key="1">
    <source>
        <dbReference type="SAM" id="MobiDB-lite"/>
    </source>
</evidence>
<accession>H7BYZ5</accession>
<evidence type="ECO:0000313" key="3">
    <source>
        <dbReference type="EMBL" id="CAI41130.1"/>
    </source>
</evidence>
<reference evidence="3" key="2">
    <citation type="submission" date="2009-01" db="EMBL/GenBank/DDBJ databases">
        <authorList>
            <person name="Clark S."/>
        </authorList>
    </citation>
    <scope>NUCLEOTIDE SEQUENCE</scope>
</reference>
<dbReference type="EMBL" id="AL683817">
    <property type="protein sequence ID" value="CAI40522.1"/>
    <property type="status" value="JOINED"/>
    <property type="molecule type" value="Genomic_DNA"/>
</dbReference>
<feature type="region of interest" description="Disordered" evidence="1">
    <location>
        <begin position="45"/>
        <end position="108"/>
    </location>
</feature>
<accession>B7WNS4</accession>
<gene>
    <name evidence="3" type="primary">SSX5</name>
    <name evidence="3" type="ORF">RP11-38O23.8-003</name>
</gene>
<proteinExistence type="predicted"/>
<reference evidence="2" key="1">
    <citation type="submission" date="2009-01" db="EMBL/GenBank/DDBJ databases">
        <authorList>
            <person name="Brown A."/>
        </authorList>
    </citation>
    <scope>NUCLEOTIDE SEQUENCE</scope>
</reference>
<dbReference type="PANTHER" id="PTHR14112:SF23">
    <property type="entry name" value="PROTEIN SSX5"/>
    <property type="match status" value="1"/>
</dbReference>
<dbReference type="Pfam" id="PF09514">
    <property type="entry name" value="SSXRD"/>
    <property type="match status" value="1"/>
</dbReference>
<protein>
    <submittedName>
        <fullName evidence="3">Synovial sarcoma, X breakpoint 5</fullName>
    </submittedName>
</protein>
<name>H7BYZ5_HUMAN</name>
<feature type="compositionally biased region" description="Basic and acidic residues" evidence="1">
    <location>
        <begin position="52"/>
        <end position="62"/>
    </location>
</feature>
<dbReference type="GO" id="GO:0006355">
    <property type="term" value="P:regulation of DNA-templated transcription"/>
    <property type="evidence" value="ECO:0007669"/>
    <property type="project" value="InterPro"/>
</dbReference>
<feature type="compositionally biased region" description="Polar residues" evidence="1">
    <location>
        <begin position="84"/>
        <end position="95"/>
    </location>
</feature>
<dbReference type="EMBL" id="AL356464">
    <property type="protein sequence ID" value="CAI40522.1"/>
    <property type="molecule type" value="Genomic_DNA"/>
</dbReference>
<feature type="non-terminal residue" evidence="3">
    <location>
        <position position="1"/>
    </location>
</feature>
<sequence>LITSAAECPHATEVSLEFGNLYQQRKILMYSLSVEHPQMTFGRLQGIFPKITPEKPAEEGNDSKGVPEASGPQNNGKQLRPSGKLNTSEKVNKTSGPKRGKHAWTHRVRERKQLVIYEEISDPQEDDE</sequence>
<accession>Q5JQ63</accession>
<feature type="compositionally biased region" description="Basic residues" evidence="1">
    <location>
        <begin position="96"/>
        <end position="108"/>
    </location>
</feature>
<dbReference type="GO" id="GO:0005634">
    <property type="term" value="C:nucleus"/>
    <property type="evidence" value="ECO:0007669"/>
    <property type="project" value="InterPro"/>
</dbReference>
<dbReference type="AlphaFoldDB" id="H7BYZ5"/>